<proteinExistence type="predicted"/>
<dbReference type="Pfam" id="PF07998">
    <property type="entry name" value="Peptidase_M54"/>
    <property type="match status" value="1"/>
</dbReference>
<organism evidence="7 8">
    <name type="scientific">Corallococcus carmarthensis</name>
    <dbReference type="NCBI Taxonomy" id="2316728"/>
    <lineage>
        <taxon>Bacteria</taxon>
        <taxon>Pseudomonadati</taxon>
        <taxon>Myxococcota</taxon>
        <taxon>Myxococcia</taxon>
        <taxon>Myxococcales</taxon>
        <taxon>Cystobacterineae</taxon>
        <taxon>Myxococcaceae</taxon>
        <taxon>Corallococcus</taxon>
    </lineage>
</organism>
<dbReference type="PIRSF" id="PIRSF005785">
    <property type="entry name" value="Zn-prot_arch"/>
    <property type="match status" value="1"/>
</dbReference>
<keyword evidence="2" id="KW-0645">Protease</keyword>
<keyword evidence="3" id="KW-0479">Metal-binding</keyword>
<evidence type="ECO:0000256" key="5">
    <source>
        <dbReference type="ARBA" id="ARBA00022833"/>
    </source>
</evidence>
<protein>
    <submittedName>
        <fullName evidence="7">Peptidase M54</fullName>
    </submittedName>
</protein>
<dbReference type="RefSeq" id="WP_120608419.1">
    <property type="nucleotide sequence ID" value="NZ_JABFJX010000609.1"/>
</dbReference>
<dbReference type="Proteomes" id="UP000268313">
    <property type="component" value="Unassembled WGS sequence"/>
</dbReference>
<reference evidence="8" key="1">
    <citation type="submission" date="2018-09" db="EMBL/GenBank/DDBJ databases">
        <authorList>
            <person name="Livingstone P.G."/>
            <person name="Whitworth D.E."/>
        </authorList>
    </citation>
    <scope>NUCLEOTIDE SEQUENCE [LARGE SCALE GENOMIC DNA]</scope>
    <source>
        <strain evidence="8">CA043D</strain>
    </source>
</reference>
<dbReference type="InterPro" id="IPR024079">
    <property type="entry name" value="MetalloPept_cat_dom_sf"/>
</dbReference>
<dbReference type="AlphaFoldDB" id="A0A3A8JDS6"/>
<evidence type="ECO:0000256" key="4">
    <source>
        <dbReference type="ARBA" id="ARBA00022801"/>
    </source>
</evidence>
<dbReference type="InterPro" id="IPR012091">
    <property type="entry name" value="Pept_M54_archaemetzncn_arc/bac"/>
</dbReference>
<keyword evidence="4" id="KW-0378">Hydrolase</keyword>
<dbReference type="EMBL" id="RAWE01000417">
    <property type="protein sequence ID" value="RKG93106.1"/>
    <property type="molecule type" value="Genomic_DNA"/>
</dbReference>
<dbReference type="OrthoDB" id="269208at2"/>
<dbReference type="SUPFAM" id="SSF55486">
    <property type="entry name" value="Metalloproteases ('zincins'), catalytic domain"/>
    <property type="match status" value="1"/>
</dbReference>
<evidence type="ECO:0000313" key="8">
    <source>
        <dbReference type="Proteomes" id="UP000268313"/>
    </source>
</evidence>
<evidence type="ECO:0000256" key="2">
    <source>
        <dbReference type="ARBA" id="ARBA00022670"/>
    </source>
</evidence>
<keyword evidence="6" id="KW-0482">Metalloprotease</keyword>
<dbReference type="Gene3D" id="3.40.390.10">
    <property type="entry name" value="Collagenase (Catalytic Domain)"/>
    <property type="match status" value="1"/>
</dbReference>
<name>A0A3A8JDS6_9BACT</name>
<dbReference type="CDD" id="cd11375">
    <property type="entry name" value="Peptidase_M54"/>
    <property type="match status" value="1"/>
</dbReference>
<dbReference type="InterPro" id="IPR012962">
    <property type="entry name" value="Pept_M54_archaemetzincn"/>
</dbReference>
<keyword evidence="8" id="KW-1185">Reference proteome</keyword>
<dbReference type="GO" id="GO:0008237">
    <property type="term" value="F:metallopeptidase activity"/>
    <property type="evidence" value="ECO:0007669"/>
    <property type="project" value="UniProtKB-KW"/>
</dbReference>
<accession>A0A3A8JDS6</accession>
<dbReference type="GO" id="GO:0006508">
    <property type="term" value="P:proteolysis"/>
    <property type="evidence" value="ECO:0007669"/>
    <property type="project" value="UniProtKB-KW"/>
</dbReference>
<sequence>MPQKTLLLVTVGSPPSAIVNALQEPLATHLGVSAVVSRMALSSPAYAFNKDRSQYHCNAIMRRLGTVLDDAPQELVMGVTDADLFEPDSPFVFGQADRESKVAVMSLFRLRQGAEGETLRRRVQVEAVHQAGHLIGLSYCEDSRCVMFFPQSPQDIDRKSLGPCNVCRNELNRLNR</sequence>
<comment type="caution">
    <text evidence="7">The sequence shown here is derived from an EMBL/GenBank/DDBJ whole genome shotgun (WGS) entry which is preliminary data.</text>
</comment>
<evidence type="ECO:0000256" key="1">
    <source>
        <dbReference type="ARBA" id="ARBA00001947"/>
    </source>
</evidence>
<dbReference type="PANTHER" id="PTHR15910:SF1">
    <property type="entry name" value="ARCHAEMETZINCIN-2"/>
    <property type="match status" value="1"/>
</dbReference>
<dbReference type="PANTHER" id="PTHR15910">
    <property type="entry name" value="ARCHAEMETZINCIN"/>
    <property type="match status" value="1"/>
</dbReference>
<dbReference type="GO" id="GO:0008270">
    <property type="term" value="F:zinc ion binding"/>
    <property type="evidence" value="ECO:0007669"/>
    <property type="project" value="InterPro"/>
</dbReference>
<comment type="cofactor">
    <cofactor evidence="1">
        <name>Zn(2+)</name>
        <dbReference type="ChEBI" id="CHEBI:29105"/>
    </cofactor>
</comment>
<keyword evidence="5" id="KW-0862">Zinc</keyword>
<evidence type="ECO:0000313" key="7">
    <source>
        <dbReference type="EMBL" id="RKG93106.1"/>
    </source>
</evidence>
<evidence type="ECO:0000256" key="3">
    <source>
        <dbReference type="ARBA" id="ARBA00022723"/>
    </source>
</evidence>
<evidence type="ECO:0000256" key="6">
    <source>
        <dbReference type="ARBA" id="ARBA00023049"/>
    </source>
</evidence>
<gene>
    <name evidence="7" type="ORF">D7X32_43945</name>
</gene>
<dbReference type="NCBIfam" id="NF033824">
    <property type="entry name" value="Myxo_non_zincin"/>
    <property type="match status" value="1"/>
</dbReference>